<sequence>MPEPNGGSAEYSNTIRNLDGIGDLLENELLNKKFTEPDLTNSMESLNASVTPFRMFNGEYVSSVFHYYKTYTNIAFVNRDINKSESFFIQAEPPPALLPIPIFPTSSIIPHRHSLEVI</sequence>
<accession>A0ABV4XPZ0</accession>
<comment type="caution">
    <text evidence="1">The sequence shown here is derived from an EMBL/GenBank/DDBJ whole genome shotgun (WGS) entry which is preliminary data.</text>
</comment>
<proteinExistence type="predicted"/>
<dbReference type="EMBL" id="JBHFNR010000084">
    <property type="protein sequence ID" value="MFB2893766.1"/>
    <property type="molecule type" value="Genomic_DNA"/>
</dbReference>
<evidence type="ECO:0000313" key="1">
    <source>
        <dbReference type="EMBL" id="MFB2893766.1"/>
    </source>
</evidence>
<protein>
    <submittedName>
        <fullName evidence="1">Uncharacterized protein</fullName>
    </submittedName>
</protein>
<organism evidence="1 2">
    <name type="scientific">Floridaenema flaviceps BLCC-F50</name>
    <dbReference type="NCBI Taxonomy" id="3153642"/>
    <lineage>
        <taxon>Bacteria</taxon>
        <taxon>Bacillati</taxon>
        <taxon>Cyanobacteriota</taxon>
        <taxon>Cyanophyceae</taxon>
        <taxon>Oscillatoriophycideae</taxon>
        <taxon>Aerosakkonematales</taxon>
        <taxon>Aerosakkonemataceae</taxon>
        <taxon>Floridanema</taxon>
        <taxon>Floridanema flaviceps</taxon>
    </lineage>
</organism>
<keyword evidence="2" id="KW-1185">Reference proteome</keyword>
<reference evidence="1 2" key="1">
    <citation type="submission" date="2024-09" db="EMBL/GenBank/DDBJ databases">
        <title>Floridaenema gen nov. (Aerosakkonemataceae, Aerosakkonematales ord. nov., Cyanobacteria) from benthic tropical and subtropical fresh waters, with the description of four new species.</title>
        <authorList>
            <person name="Moretto J.A."/>
            <person name="Berthold D.E."/>
            <person name="Lefler F.W."/>
            <person name="Huang I.-S."/>
            <person name="Laughinghouse H. IV."/>
        </authorList>
    </citation>
    <scope>NUCLEOTIDE SEQUENCE [LARGE SCALE GENOMIC DNA]</scope>
    <source>
        <strain evidence="1 2">BLCC-F50</strain>
    </source>
</reference>
<name>A0ABV4XPZ0_9CYAN</name>
<gene>
    <name evidence="1" type="ORF">ACE1CI_12710</name>
</gene>
<dbReference type="Proteomes" id="UP001576784">
    <property type="component" value="Unassembled WGS sequence"/>
</dbReference>
<evidence type="ECO:0000313" key="2">
    <source>
        <dbReference type="Proteomes" id="UP001576784"/>
    </source>
</evidence>
<dbReference type="RefSeq" id="WP_413263424.1">
    <property type="nucleotide sequence ID" value="NZ_JBHFNR010000084.1"/>
</dbReference>